<evidence type="ECO:0000259" key="3">
    <source>
        <dbReference type="PROSITE" id="PS50157"/>
    </source>
</evidence>
<dbReference type="InterPro" id="IPR036236">
    <property type="entry name" value="Znf_C2H2_sf"/>
</dbReference>
<organism>
    <name type="scientific">Ixodes scapularis</name>
    <name type="common">Black-legged tick</name>
    <name type="synonym">Deer tick</name>
    <dbReference type="NCBI Taxonomy" id="6945"/>
    <lineage>
        <taxon>Eukaryota</taxon>
        <taxon>Metazoa</taxon>
        <taxon>Ecdysozoa</taxon>
        <taxon>Arthropoda</taxon>
        <taxon>Chelicerata</taxon>
        <taxon>Arachnida</taxon>
        <taxon>Acari</taxon>
        <taxon>Parasitiformes</taxon>
        <taxon>Ixodida</taxon>
        <taxon>Ixodoidea</taxon>
        <taxon>Ixodidae</taxon>
        <taxon>Ixodinae</taxon>
        <taxon>Ixodes</taxon>
    </lineage>
</organism>
<reference evidence="5" key="2">
    <citation type="submission" date="2020-05" db="UniProtKB">
        <authorList>
            <consortium name="EnsemblMetazoa"/>
        </authorList>
    </citation>
    <scope>IDENTIFICATION</scope>
    <source>
        <strain evidence="5">wikel</strain>
    </source>
</reference>
<sequence length="177" mass="19248">MKKELVGAVMATRVFVNVDEDPFCAELVFPRGLEGGAFVSLVFGRFSRHQGSTGRKHLALQRGAAQGPDAGNAKAPSTGDGDGVQCGTLCTSCNGWFCSVEVLQIHRALTHARSNATAKPVKTVYGCKVCRKTFPSSADCLLHKWKHSHQHGRETFLCVHCEQLFLSKAGLQRHIAR</sequence>
<evidence type="ECO:0000313" key="6">
    <source>
        <dbReference type="Proteomes" id="UP000001555"/>
    </source>
</evidence>
<keyword evidence="1" id="KW-0479">Metal-binding</keyword>
<protein>
    <recommendedName>
        <fullName evidence="3">C2H2-type domain-containing protein</fullName>
    </recommendedName>
</protein>
<dbReference type="SMART" id="SM00355">
    <property type="entry name" value="ZnF_C2H2"/>
    <property type="match status" value="3"/>
</dbReference>
<evidence type="ECO:0000313" key="5">
    <source>
        <dbReference type="EnsemblMetazoa" id="ISCW003350-PA"/>
    </source>
</evidence>
<dbReference type="AlphaFoldDB" id="B7P9L1"/>
<proteinExistence type="predicted"/>
<dbReference type="OrthoDB" id="6480227at2759"/>
<dbReference type="GO" id="GO:0008270">
    <property type="term" value="F:zinc ion binding"/>
    <property type="evidence" value="ECO:0007669"/>
    <property type="project" value="UniProtKB-KW"/>
</dbReference>
<dbReference type="HOGENOM" id="CLU_1519530_0_0_1"/>
<dbReference type="InParanoid" id="B7P9L1"/>
<accession>B7P9L1</accession>
<dbReference type="Proteomes" id="UP000001555">
    <property type="component" value="Unassembled WGS sequence"/>
</dbReference>
<keyword evidence="1" id="KW-0862">Zinc</keyword>
<feature type="region of interest" description="Disordered" evidence="2">
    <location>
        <begin position="57"/>
        <end position="77"/>
    </location>
</feature>
<dbReference type="InterPro" id="IPR013087">
    <property type="entry name" value="Znf_C2H2_type"/>
</dbReference>
<dbReference type="Gene3D" id="3.30.160.60">
    <property type="entry name" value="Classic Zinc Finger"/>
    <property type="match status" value="1"/>
</dbReference>
<gene>
    <name evidence="4" type="ORF">IscW_ISCW003350</name>
</gene>
<keyword evidence="1" id="KW-0863">Zinc-finger</keyword>
<dbReference type="PROSITE" id="PS00028">
    <property type="entry name" value="ZINC_FINGER_C2H2_1"/>
    <property type="match status" value="2"/>
</dbReference>
<evidence type="ECO:0000256" key="1">
    <source>
        <dbReference type="PROSITE-ProRule" id="PRU00042"/>
    </source>
</evidence>
<dbReference type="VEuPathDB" id="VectorBase:ISCP_025556"/>
<feature type="domain" description="C2H2-type" evidence="3">
    <location>
        <begin position="125"/>
        <end position="152"/>
    </location>
</feature>
<dbReference type="VEuPathDB" id="VectorBase:ISCW003350"/>
<dbReference type="EMBL" id="ABJB010181530">
    <property type="status" value="NOT_ANNOTATED_CDS"/>
    <property type="molecule type" value="Genomic_DNA"/>
</dbReference>
<dbReference type="EMBL" id="DS664541">
    <property type="protein sequence ID" value="EEC03283.1"/>
    <property type="molecule type" value="Genomic_DNA"/>
</dbReference>
<dbReference type="VEuPathDB" id="VectorBase:ISCI003350"/>
<evidence type="ECO:0000256" key="2">
    <source>
        <dbReference type="SAM" id="MobiDB-lite"/>
    </source>
</evidence>
<keyword evidence="6" id="KW-1185">Reference proteome</keyword>
<dbReference type="SUPFAM" id="SSF57667">
    <property type="entry name" value="beta-beta-alpha zinc fingers"/>
    <property type="match status" value="1"/>
</dbReference>
<reference evidence="4 6" key="1">
    <citation type="submission" date="2008-03" db="EMBL/GenBank/DDBJ databases">
        <title>Annotation of Ixodes scapularis.</title>
        <authorList>
            <consortium name="Ixodes scapularis Genome Project Consortium"/>
            <person name="Caler E."/>
            <person name="Hannick L.I."/>
            <person name="Bidwell S."/>
            <person name="Joardar V."/>
            <person name="Thiagarajan M."/>
            <person name="Amedeo P."/>
            <person name="Galinsky K.J."/>
            <person name="Schobel S."/>
            <person name="Inman J."/>
            <person name="Hostetler J."/>
            <person name="Miller J."/>
            <person name="Hammond M."/>
            <person name="Megy K."/>
            <person name="Lawson D."/>
            <person name="Kodira C."/>
            <person name="Sutton G."/>
            <person name="Meyer J."/>
            <person name="Hill C.A."/>
            <person name="Birren B."/>
            <person name="Nene V."/>
            <person name="Collins F."/>
            <person name="Alarcon-Chaidez F."/>
            <person name="Wikel S."/>
            <person name="Strausberg R."/>
        </authorList>
    </citation>
    <scope>NUCLEOTIDE SEQUENCE [LARGE SCALE GENOMIC DNA]</scope>
    <source>
        <strain evidence="6">Wikel</strain>
        <strain evidence="4">Wikel colony</strain>
    </source>
</reference>
<dbReference type="EMBL" id="ABJB010509399">
    <property type="status" value="NOT_ANNOTATED_CDS"/>
    <property type="molecule type" value="Genomic_DNA"/>
</dbReference>
<evidence type="ECO:0000313" key="4">
    <source>
        <dbReference type="EMBL" id="EEC03283.1"/>
    </source>
</evidence>
<dbReference type="EMBL" id="ABJB010320151">
    <property type="status" value="NOT_ANNOTATED_CDS"/>
    <property type="molecule type" value="Genomic_DNA"/>
</dbReference>
<name>B7P9L1_IXOSC</name>
<dbReference type="PaxDb" id="6945-B7P9L1"/>
<dbReference type="PROSITE" id="PS50157">
    <property type="entry name" value="ZINC_FINGER_C2H2_2"/>
    <property type="match status" value="1"/>
</dbReference>
<dbReference type="EnsemblMetazoa" id="ISCW003350-RA">
    <property type="protein sequence ID" value="ISCW003350-PA"/>
    <property type="gene ID" value="ISCW003350"/>
</dbReference>